<evidence type="ECO:0008006" key="3">
    <source>
        <dbReference type="Google" id="ProtNLM"/>
    </source>
</evidence>
<dbReference type="AlphaFoldDB" id="A0A7X4H7F4"/>
<dbReference type="InterPro" id="IPR007460">
    <property type="entry name" value="BrnT_toxin"/>
</dbReference>
<evidence type="ECO:0000313" key="1">
    <source>
        <dbReference type="EMBL" id="MYM75734.1"/>
    </source>
</evidence>
<reference evidence="1 2" key="1">
    <citation type="submission" date="2019-12" db="EMBL/GenBank/DDBJ databases">
        <title>Novel species isolated from a subtropical stream in China.</title>
        <authorList>
            <person name="Lu H."/>
        </authorList>
    </citation>
    <scope>NUCLEOTIDE SEQUENCE [LARGE SCALE GENOMIC DNA]</scope>
    <source>
        <strain evidence="1 2">FT134W</strain>
    </source>
</reference>
<dbReference type="Gene3D" id="3.10.450.530">
    <property type="entry name" value="Ribonuclease toxin, BrnT, of type II toxin-antitoxin system"/>
    <property type="match status" value="1"/>
</dbReference>
<sequence>MTIYTWDEAKRKSNLRKHGLDFIDAHTIIERSSYVVEDTRYR</sequence>
<name>A0A7X4H7F4_9BURK</name>
<dbReference type="Pfam" id="PF04365">
    <property type="entry name" value="BrnT_toxin"/>
    <property type="match status" value="1"/>
</dbReference>
<gene>
    <name evidence="1" type="ORF">GTP56_26575</name>
</gene>
<dbReference type="Proteomes" id="UP000469734">
    <property type="component" value="Unassembled WGS sequence"/>
</dbReference>
<protein>
    <recommendedName>
        <fullName evidence="3">BrnT family toxin</fullName>
    </recommendedName>
</protein>
<evidence type="ECO:0000313" key="2">
    <source>
        <dbReference type="Proteomes" id="UP000469734"/>
    </source>
</evidence>
<organism evidence="1 2">
    <name type="scientific">Duganella margarita</name>
    <dbReference type="NCBI Taxonomy" id="2692170"/>
    <lineage>
        <taxon>Bacteria</taxon>
        <taxon>Pseudomonadati</taxon>
        <taxon>Pseudomonadota</taxon>
        <taxon>Betaproteobacteria</taxon>
        <taxon>Burkholderiales</taxon>
        <taxon>Oxalobacteraceae</taxon>
        <taxon>Telluria group</taxon>
        <taxon>Duganella</taxon>
    </lineage>
</organism>
<accession>A0A7X4H7F4</accession>
<dbReference type="EMBL" id="WWCR01000047">
    <property type="protein sequence ID" value="MYM75734.1"/>
    <property type="molecule type" value="Genomic_DNA"/>
</dbReference>
<comment type="caution">
    <text evidence="1">The sequence shown here is derived from an EMBL/GenBank/DDBJ whole genome shotgun (WGS) entry which is preliminary data.</text>
</comment>
<proteinExistence type="predicted"/>
<dbReference type="InterPro" id="IPR038573">
    <property type="entry name" value="BrnT_sf"/>
</dbReference>